<dbReference type="InterPro" id="IPR001599">
    <property type="entry name" value="Macroglobln_a2"/>
</dbReference>
<evidence type="ECO:0000256" key="1">
    <source>
        <dbReference type="ARBA" id="ARBA00010556"/>
    </source>
</evidence>
<dbReference type="Gene3D" id="2.60.40.1930">
    <property type="match status" value="1"/>
</dbReference>
<dbReference type="GO" id="GO:0004866">
    <property type="term" value="F:endopeptidase inhibitor activity"/>
    <property type="evidence" value="ECO:0007669"/>
    <property type="project" value="InterPro"/>
</dbReference>
<dbReference type="Pfam" id="PF17972">
    <property type="entry name" value="bMG5"/>
    <property type="match status" value="1"/>
</dbReference>
<reference evidence="6" key="1">
    <citation type="journal article" date="2014" name="Int. J. Syst. Evol. Microbiol.">
        <title>Complete genome sequence of Corynebacterium casei LMG S-19264T (=DSM 44701T), isolated from a smear-ripened cheese.</title>
        <authorList>
            <consortium name="US DOE Joint Genome Institute (JGI-PGF)"/>
            <person name="Walter F."/>
            <person name="Albersmeier A."/>
            <person name="Kalinowski J."/>
            <person name="Ruckert C."/>
        </authorList>
    </citation>
    <scope>NUCLEOTIDE SEQUENCE</scope>
    <source>
        <strain evidence="6">CGMCC 1.15725</strain>
    </source>
</reference>
<dbReference type="InterPro" id="IPR051802">
    <property type="entry name" value="YfhM-like"/>
</dbReference>
<comment type="caution">
    <text evidence="6">The sequence shown here is derived from an EMBL/GenBank/DDBJ whole genome shotgun (WGS) entry which is preliminary data.</text>
</comment>
<sequence>MRRLAGVSVVVVVLAALGLTFLLKPGAPPPSGPPQQVAATTAPTAATPASEKPAPEKPAQEKPTQEKPTPPAPFGFIRVVTDLTKPQPSACLVFSRALDTRSETHYGDWVKLTPAADARLRVQDKAVCFDGLSLGRHYKIAIASGLPAADGSRIEAAAEATVDFGDRAKLVNFAGQGFILTRDAPGGVTLDTVNVDSVALEVLRINDRLAPGMIDSLRSQAPNYRYALQTLVEQSARPVWSGTMETKGPHNEVVHTAFPLSKIAEPRQPGVYVLVAANAQGLKPRNAEHQFLWQRSEDWEFASQLVVQTDIALTAVKAADGLHVFARSLATAAPMGDVEIQLQARDAQVLGSAKADGGGHAVFAPGLLRGTNAAAANTLVAYGKDQDFALLDLNQPAFDLSDRGVTGRDASGPLDAFVYTERGIYRPGERIHAVALLRDRIGQAIENGGLALTLRKPNGVAFKKATLEPQAAGGFRLDLDLPDTASRGIWHIEAADADGKVIGETAVEVQDFVPQRLKVTAHAAAAKLHPKDPVEIAIDGRFLYGAPAGGLGAEAHMAVAVDQAPFPQSAQGYRFGVPGDSFKPQEIDLEAGTSNPDGHAVATGKLDVAPPPNVALKATVTAGLQEPGGRVTSDQVSLPIRTAPLMIGIRPRFKDDRVREGDEAGFEIIAVDEDGKPVAARLHWTLIERIGHYDWFLTGGRWNFHRTDTETALASDDITQSPDRPSVVTRKFDWGDYRLVVEGPDGATASYAFHSGWMATAGAADTPDKVDVTVEHERYKVGETARLRIVPPYAGKVRLMMARDKVFDVRELDVPREGTTVEVPVSADWGSGAYALVSLYRPADGGKGHLPVRAIGLAWIGADPGAHLLDVSMRLPDKLVPRQTVEVPVTVKGGTNGEPVYLTLAAVDEGILQLTRFKTPDPAQFYFGQRRLAVEIRDDYGHLLDGTEGEAGALRSGGDAFGGKGLPVVPTRSVALFEGPVKLDADGAAKVALAVPDFEGELRVMAIAYSKSGVGRAEAPLTVRDPVVPDVALPRFLAPGDQGSMTVLVDNRDGIAGDYRFEVAVEGAARLPEPKPWTFPLGTGERKITTIPIAGVSEGIAKVTATLAGPKGLRIVRDWSISVRGAHYPITLETVALQHQGERFTVDPHTLDVFVPGSITTQVSYSKLAGIDVPGLLQSLWRYPYGCTEQLSSTAFPLVYYDDPALATGAADKAAIRQRVQDAIDRIVDRQDPEGTFGLWRAGDGLSSDWLSLYALDFLLHAKAAGFDVADSVIERGYANAESLFREPDRAGDNGGARGTDALAYAAWLLAPAHRVDLGRLRQLHDGLQARQTLVAWDNRQGSEADPMALGQLSGALAVLGDRSRGASALRFAVSGIERPFVAQWWERLVYWSRLRDAAGVLAIASESGQLNAVQPLVPKLQALSKTPDLLSTQEKAWLLVAAHAVTAGEASVELSLNGKPVTGTHGQAAFLPTAAEIAAGYTITPSQDLWRTLVVHGSPATAPSAISAGLHLEKSFLAMDGTVLDPAALPQNRRFIVSLSGSSNDHALHRLALVDLLPAGWEIEAILRPDQAPDFLGQLTRLRIGEARDDRLVAALDLGEEGYRYFHLWQSEEDKNADEDAKEGKFHVAYVVRAVTPGTFTRPEAVVEDMYHPGTMARTAAGTVQVTAP</sequence>
<dbReference type="Pfam" id="PF17973">
    <property type="entry name" value="bMG10"/>
    <property type="match status" value="1"/>
</dbReference>
<feature type="domain" description="Alpha-2-macroglobulin" evidence="5">
    <location>
        <begin position="974"/>
        <end position="1063"/>
    </location>
</feature>
<evidence type="ECO:0000259" key="4">
    <source>
        <dbReference type="SMART" id="SM01359"/>
    </source>
</evidence>
<evidence type="ECO:0000313" key="6">
    <source>
        <dbReference type="EMBL" id="GGF42391.1"/>
    </source>
</evidence>
<dbReference type="EMBL" id="BMJQ01000018">
    <property type="protein sequence ID" value="GGF42391.1"/>
    <property type="molecule type" value="Genomic_DNA"/>
</dbReference>
<dbReference type="InterPro" id="IPR008930">
    <property type="entry name" value="Terpenoid_cyclase/PrenylTrfase"/>
</dbReference>
<dbReference type="InterPro" id="IPR049120">
    <property type="entry name" value="A2M_bMG2"/>
</dbReference>
<dbReference type="Pfam" id="PF11974">
    <property type="entry name" value="bMG3"/>
    <property type="match status" value="1"/>
</dbReference>
<dbReference type="SUPFAM" id="SSF48239">
    <property type="entry name" value="Terpenoid cyclases/Protein prenyltransferases"/>
    <property type="match status" value="1"/>
</dbReference>
<dbReference type="Proteomes" id="UP000646365">
    <property type="component" value="Unassembled WGS sequence"/>
</dbReference>
<organism evidence="6 7">
    <name type="scientific">Aliidongia dinghuensis</name>
    <dbReference type="NCBI Taxonomy" id="1867774"/>
    <lineage>
        <taxon>Bacteria</taxon>
        <taxon>Pseudomonadati</taxon>
        <taxon>Pseudomonadota</taxon>
        <taxon>Alphaproteobacteria</taxon>
        <taxon>Rhodospirillales</taxon>
        <taxon>Dongiaceae</taxon>
        <taxon>Aliidongia</taxon>
    </lineage>
</organism>
<feature type="domain" description="Alpha-2-macroglobulin bait region" evidence="4">
    <location>
        <begin position="770"/>
        <end position="914"/>
    </location>
</feature>
<dbReference type="PANTHER" id="PTHR40094">
    <property type="entry name" value="ALPHA-2-MACROGLOBULIN HOMOLOG"/>
    <property type="match status" value="1"/>
</dbReference>
<dbReference type="Pfam" id="PF21142">
    <property type="entry name" value="A2M_bMG2"/>
    <property type="match status" value="1"/>
</dbReference>
<dbReference type="InterPro" id="IPR026284">
    <property type="entry name" value="A2MG_proteobact"/>
</dbReference>
<dbReference type="InterPro" id="IPR021868">
    <property type="entry name" value="Alpha_2_Macroglob_MG3"/>
</dbReference>
<dbReference type="CDD" id="cd02891">
    <property type="entry name" value="A2M_like"/>
    <property type="match status" value="1"/>
</dbReference>
<dbReference type="InterPro" id="IPR041462">
    <property type="entry name" value="Bact_A2M_MG6"/>
</dbReference>
<dbReference type="SMART" id="SM01359">
    <property type="entry name" value="A2M_N_2"/>
    <property type="match status" value="1"/>
</dbReference>
<dbReference type="PIRSF" id="PIRSF038980">
    <property type="entry name" value="A2M_bac"/>
    <property type="match status" value="1"/>
</dbReference>
<dbReference type="InterPro" id="IPR041203">
    <property type="entry name" value="Bact_A2M_MG5"/>
</dbReference>
<dbReference type="PANTHER" id="PTHR40094:SF1">
    <property type="entry name" value="UBIQUITIN DOMAIN-CONTAINING PROTEIN"/>
    <property type="match status" value="1"/>
</dbReference>
<accession>A0A8J2YYU3</accession>
<gene>
    <name evidence="6" type="ORF">GCM10011611_56030</name>
</gene>
<reference evidence="6" key="2">
    <citation type="submission" date="2020-09" db="EMBL/GenBank/DDBJ databases">
        <authorList>
            <person name="Sun Q."/>
            <person name="Zhou Y."/>
        </authorList>
    </citation>
    <scope>NUCLEOTIDE SEQUENCE</scope>
    <source>
        <strain evidence="6">CGMCC 1.15725</strain>
    </source>
</reference>
<evidence type="ECO:0000256" key="3">
    <source>
        <dbReference type="SAM" id="MobiDB-lite"/>
    </source>
</evidence>
<keyword evidence="7" id="KW-1185">Reference proteome</keyword>
<dbReference type="Pfam" id="PF07703">
    <property type="entry name" value="A2M_BRD"/>
    <property type="match status" value="1"/>
</dbReference>
<dbReference type="InterPro" id="IPR047565">
    <property type="entry name" value="Alpha-macroglob_thiol-ester_cl"/>
</dbReference>
<dbReference type="Pfam" id="PF01835">
    <property type="entry name" value="MG2"/>
    <property type="match status" value="1"/>
</dbReference>
<dbReference type="RefSeq" id="WP_189051472.1">
    <property type="nucleotide sequence ID" value="NZ_BMJQ01000018.1"/>
</dbReference>
<name>A0A8J2YYU3_9PROT</name>
<evidence type="ECO:0000313" key="7">
    <source>
        <dbReference type="Proteomes" id="UP000646365"/>
    </source>
</evidence>
<keyword evidence="2" id="KW-0732">Signal</keyword>
<dbReference type="SMART" id="SM01360">
    <property type="entry name" value="A2M"/>
    <property type="match status" value="1"/>
</dbReference>
<dbReference type="Pfam" id="PF00207">
    <property type="entry name" value="A2M"/>
    <property type="match status" value="1"/>
</dbReference>
<protein>
    <submittedName>
        <fullName evidence="6">Membrane protein</fullName>
    </submittedName>
</protein>
<dbReference type="InterPro" id="IPR041246">
    <property type="entry name" value="Bact_MG10"/>
</dbReference>
<feature type="region of interest" description="Disordered" evidence="3">
    <location>
        <begin position="28"/>
        <end position="75"/>
    </location>
</feature>
<dbReference type="InterPro" id="IPR002890">
    <property type="entry name" value="MG2"/>
</dbReference>
<dbReference type="Gene3D" id="1.50.10.20">
    <property type="match status" value="1"/>
</dbReference>
<feature type="compositionally biased region" description="Low complexity" evidence="3">
    <location>
        <begin position="34"/>
        <end position="52"/>
    </location>
</feature>
<comment type="similarity">
    <text evidence="1">Belongs to the protease inhibitor I39 (alpha-2-macroglobulin) family. Bacterial alpha-2-macroglobulin subfamily.</text>
</comment>
<feature type="compositionally biased region" description="Basic and acidic residues" evidence="3">
    <location>
        <begin position="53"/>
        <end position="65"/>
    </location>
</feature>
<dbReference type="SMART" id="SM01419">
    <property type="entry name" value="Thiol-ester_cl"/>
    <property type="match status" value="1"/>
</dbReference>
<dbReference type="InterPro" id="IPR011625">
    <property type="entry name" value="A2M_N_BRD"/>
</dbReference>
<evidence type="ECO:0000256" key="2">
    <source>
        <dbReference type="ARBA" id="ARBA00022729"/>
    </source>
</evidence>
<evidence type="ECO:0000259" key="5">
    <source>
        <dbReference type="SMART" id="SM01360"/>
    </source>
</evidence>
<proteinExistence type="inferred from homology"/>
<dbReference type="Pfam" id="PF17962">
    <property type="entry name" value="bMG6"/>
    <property type="match status" value="1"/>
</dbReference>